<sequence>MRTKDFGWLVIAIIAGLMLVGCAGTPKKDMGGVALSKSSQKEMALEKATLERVSKITEDLVGRLTASLPPDGPDGRMKVTLGNFPQTGLFGRMLRNRLATTGRLDVVVKEDDTLRLISRVSRPLIQDEEIDAVVDVNILPLAHHYYVEAFIVDTRKHRLLSSVEMVLDKLGDPYITQSIEGFRRTNREDFRRYRYFSTYPLLISR</sequence>
<dbReference type="EMBL" id="JACPRF010000192">
    <property type="protein sequence ID" value="MBI2876476.1"/>
    <property type="molecule type" value="Genomic_DNA"/>
</dbReference>
<protein>
    <submittedName>
        <fullName evidence="1">Uncharacterized protein</fullName>
    </submittedName>
</protein>
<proteinExistence type="predicted"/>
<organism evidence="1 2">
    <name type="scientific">Tectimicrobiota bacterium</name>
    <dbReference type="NCBI Taxonomy" id="2528274"/>
    <lineage>
        <taxon>Bacteria</taxon>
        <taxon>Pseudomonadati</taxon>
        <taxon>Nitrospinota/Tectimicrobiota group</taxon>
        <taxon>Candidatus Tectimicrobiota</taxon>
    </lineage>
</organism>
<evidence type="ECO:0000313" key="2">
    <source>
        <dbReference type="Proteomes" id="UP000769766"/>
    </source>
</evidence>
<reference evidence="1" key="1">
    <citation type="submission" date="2020-07" db="EMBL/GenBank/DDBJ databases">
        <title>Huge and variable diversity of episymbiotic CPR bacteria and DPANN archaea in groundwater ecosystems.</title>
        <authorList>
            <person name="He C.Y."/>
            <person name="Keren R."/>
            <person name="Whittaker M."/>
            <person name="Farag I.F."/>
            <person name="Doudna J."/>
            <person name="Cate J.H.D."/>
            <person name="Banfield J.F."/>
        </authorList>
    </citation>
    <scope>NUCLEOTIDE SEQUENCE</scope>
    <source>
        <strain evidence="1">NC_groundwater_672_Ag_B-0.1um_62_36</strain>
    </source>
</reference>
<comment type="caution">
    <text evidence="1">The sequence shown here is derived from an EMBL/GenBank/DDBJ whole genome shotgun (WGS) entry which is preliminary data.</text>
</comment>
<dbReference type="AlphaFoldDB" id="A0A932CN64"/>
<dbReference type="PROSITE" id="PS51257">
    <property type="entry name" value="PROKAR_LIPOPROTEIN"/>
    <property type="match status" value="1"/>
</dbReference>
<gene>
    <name evidence="1" type="ORF">HYY20_06305</name>
</gene>
<evidence type="ECO:0000313" key="1">
    <source>
        <dbReference type="EMBL" id="MBI2876476.1"/>
    </source>
</evidence>
<accession>A0A932CN64</accession>
<dbReference type="Proteomes" id="UP000769766">
    <property type="component" value="Unassembled WGS sequence"/>
</dbReference>
<name>A0A932CN64_UNCTE</name>